<feature type="region of interest" description="Disordered" evidence="1">
    <location>
        <begin position="239"/>
        <end position="286"/>
    </location>
</feature>
<dbReference type="InterPro" id="IPR029526">
    <property type="entry name" value="PGBD"/>
</dbReference>
<sequence length="286" mass="32359">MDDDDVYRRETSTGEQLVDSALDSKVALELEQFSISWEVVEMKNLVDSMGQILTEDSEDSTESHPFGSSSLWPAEGDNQPPQPPNNTMSFSRLTRMLNKTKKKHKLYQDLVFQDVHRKEDITRAMSLSSVQLFEKFFDEEVLSHIVAETNRYASARENPEFNDSLEELKVFFGITPSSIDLTTNTDPSEPSSVTQDYPKNAEFINPVSMQPGQNVGPAQYVEDFRMPPTQTPCIPVGPSCSKSACKPQETNKRKRGAPVGSRVEDPNDLEKEKKRVYMQRPIELAE</sequence>
<organism evidence="3 4">
    <name type="scientific">Acrobeloides nanus</name>
    <dbReference type="NCBI Taxonomy" id="290746"/>
    <lineage>
        <taxon>Eukaryota</taxon>
        <taxon>Metazoa</taxon>
        <taxon>Ecdysozoa</taxon>
        <taxon>Nematoda</taxon>
        <taxon>Chromadorea</taxon>
        <taxon>Rhabditida</taxon>
        <taxon>Tylenchina</taxon>
        <taxon>Cephalobomorpha</taxon>
        <taxon>Cephaloboidea</taxon>
        <taxon>Cephalobidae</taxon>
        <taxon>Acrobeloides</taxon>
    </lineage>
</organism>
<dbReference type="Pfam" id="PF13843">
    <property type="entry name" value="DDE_Tnp_1_7"/>
    <property type="match status" value="1"/>
</dbReference>
<evidence type="ECO:0000313" key="4">
    <source>
        <dbReference type="WBParaSite" id="ACRNAN_Path_1258.g4918.t1"/>
    </source>
</evidence>
<proteinExistence type="predicted"/>
<evidence type="ECO:0000256" key="1">
    <source>
        <dbReference type="SAM" id="MobiDB-lite"/>
    </source>
</evidence>
<evidence type="ECO:0000259" key="2">
    <source>
        <dbReference type="Pfam" id="PF13843"/>
    </source>
</evidence>
<name>A0A914BYB3_9BILA</name>
<dbReference type="WBParaSite" id="ACRNAN_Path_1258.g4918.t1">
    <property type="protein sequence ID" value="ACRNAN_Path_1258.g4918.t1"/>
    <property type="gene ID" value="ACRNAN_Path_1258.g4918"/>
</dbReference>
<accession>A0A914BYB3</accession>
<protein>
    <submittedName>
        <fullName evidence="4">PiggyBac transposable element-derived protein domain-containing protein</fullName>
    </submittedName>
</protein>
<feature type="domain" description="PiggyBac transposable element-derived protein" evidence="2">
    <location>
        <begin position="129"/>
        <end position="175"/>
    </location>
</feature>
<keyword evidence="3" id="KW-1185">Reference proteome</keyword>
<feature type="region of interest" description="Disordered" evidence="1">
    <location>
        <begin position="55"/>
        <end position="88"/>
    </location>
</feature>
<reference evidence="4" key="1">
    <citation type="submission" date="2022-11" db="UniProtKB">
        <authorList>
            <consortium name="WormBaseParasite"/>
        </authorList>
    </citation>
    <scope>IDENTIFICATION</scope>
</reference>
<dbReference type="Proteomes" id="UP000887540">
    <property type="component" value="Unplaced"/>
</dbReference>
<feature type="compositionally biased region" description="Basic and acidic residues" evidence="1">
    <location>
        <begin position="262"/>
        <end position="275"/>
    </location>
</feature>
<dbReference type="AlphaFoldDB" id="A0A914BYB3"/>
<evidence type="ECO:0000313" key="3">
    <source>
        <dbReference type="Proteomes" id="UP000887540"/>
    </source>
</evidence>